<dbReference type="Pfam" id="PF00248">
    <property type="entry name" value="Aldo_ket_red"/>
    <property type="match status" value="1"/>
</dbReference>
<protein>
    <submittedName>
        <fullName evidence="2">Aldo/keto reductase</fullName>
    </submittedName>
</protein>
<dbReference type="PANTHER" id="PTHR43312">
    <property type="entry name" value="D-THREO-ALDOSE 1-DEHYDROGENASE"/>
    <property type="match status" value="1"/>
</dbReference>
<dbReference type="InterPro" id="IPR023210">
    <property type="entry name" value="NADP_OxRdtase_dom"/>
</dbReference>
<dbReference type="PRINTS" id="PR00069">
    <property type="entry name" value="ALDKETRDTASE"/>
</dbReference>
<dbReference type="InterPro" id="IPR020471">
    <property type="entry name" value="AKR"/>
</dbReference>
<name>A0ABT4AJX6_9BACT</name>
<organism evidence="2 3">
    <name type="scientific">Archangium lansingense</name>
    <dbReference type="NCBI Taxonomy" id="2995310"/>
    <lineage>
        <taxon>Bacteria</taxon>
        <taxon>Pseudomonadati</taxon>
        <taxon>Myxococcota</taxon>
        <taxon>Myxococcia</taxon>
        <taxon>Myxococcales</taxon>
        <taxon>Cystobacterineae</taxon>
        <taxon>Archangiaceae</taxon>
        <taxon>Archangium</taxon>
    </lineage>
</organism>
<dbReference type="Gene3D" id="3.20.20.100">
    <property type="entry name" value="NADP-dependent oxidoreductase domain"/>
    <property type="match status" value="1"/>
</dbReference>
<feature type="domain" description="NADP-dependent oxidoreductase" evidence="1">
    <location>
        <begin position="83"/>
        <end position="194"/>
    </location>
</feature>
<keyword evidence="3" id="KW-1185">Reference proteome</keyword>
<dbReference type="SUPFAM" id="SSF51430">
    <property type="entry name" value="NAD(P)-linked oxidoreductase"/>
    <property type="match status" value="1"/>
</dbReference>
<dbReference type="InterPro" id="IPR053135">
    <property type="entry name" value="AKR2_Oxidoreductase"/>
</dbReference>
<evidence type="ECO:0000313" key="2">
    <source>
        <dbReference type="EMBL" id="MCY1081983.1"/>
    </source>
</evidence>
<dbReference type="Proteomes" id="UP001207654">
    <property type="component" value="Unassembled WGS sequence"/>
</dbReference>
<proteinExistence type="predicted"/>
<gene>
    <name evidence="2" type="ORF">OV287_46795</name>
</gene>
<dbReference type="PANTHER" id="PTHR43312:SF1">
    <property type="entry name" value="NADP-DEPENDENT OXIDOREDUCTASE DOMAIN-CONTAINING PROTEIN"/>
    <property type="match status" value="1"/>
</dbReference>
<dbReference type="RefSeq" id="WP_267540562.1">
    <property type="nucleotide sequence ID" value="NZ_JAPNKA010000001.1"/>
</dbReference>
<reference evidence="2 3" key="1">
    <citation type="submission" date="2022-11" db="EMBL/GenBank/DDBJ databases">
        <title>Minimal conservation of predation-associated metabolite biosynthetic gene clusters underscores biosynthetic potential of Myxococcota including descriptions for ten novel species: Archangium lansinium sp. nov., Myxococcus landrumus sp. nov., Nannocystis bai.</title>
        <authorList>
            <person name="Ahearne A."/>
            <person name="Stevens C."/>
            <person name="Phillips K."/>
        </authorList>
    </citation>
    <scope>NUCLEOTIDE SEQUENCE [LARGE SCALE GENOMIC DNA]</scope>
    <source>
        <strain evidence="2 3">MIWBW</strain>
    </source>
</reference>
<dbReference type="InterPro" id="IPR036812">
    <property type="entry name" value="NAD(P)_OxRdtase_dom_sf"/>
</dbReference>
<comment type="caution">
    <text evidence="2">The sequence shown here is derived from an EMBL/GenBank/DDBJ whole genome shotgun (WGS) entry which is preliminary data.</text>
</comment>
<dbReference type="EMBL" id="JAPNKA010000001">
    <property type="protein sequence ID" value="MCY1081983.1"/>
    <property type="molecule type" value="Genomic_DNA"/>
</dbReference>
<evidence type="ECO:0000259" key="1">
    <source>
        <dbReference type="Pfam" id="PF00248"/>
    </source>
</evidence>
<evidence type="ECO:0000313" key="3">
    <source>
        <dbReference type="Proteomes" id="UP001207654"/>
    </source>
</evidence>
<sequence>MSASAQATSSQDFTHRYVPAFGKRVHRLGLAGNYGIDEAGLSAALERGLNYIFWTPRQGRFTRVLREALKRDRERFVLSAGPTFGWFPGQVRRGAERALKVLGTDYLDLYQLYWLSRMSAWTEGTVEELVKLKEEGKVRALGVSIHDRPRAGKLAEDSPLDALMIRYNAAHPGAERDIFPHLAKRKPALVAYTATDWRRLLKRPRGWDGPVPTAGDCYRFCLSNPHVDVVLTGPASRAQLDENLASLERGPLSSEELEWMRRFGQVVHG</sequence>
<accession>A0ABT4AJX6</accession>